<dbReference type="SUPFAM" id="SSF53474">
    <property type="entry name" value="alpha/beta-Hydrolases"/>
    <property type="match status" value="1"/>
</dbReference>
<dbReference type="Pfam" id="PF00975">
    <property type="entry name" value="Thioesterase"/>
    <property type="match status" value="1"/>
</dbReference>
<dbReference type="PANTHER" id="PTHR11487">
    <property type="entry name" value="THIOESTERASE"/>
    <property type="match status" value="1"/>
</dbReference>
<feature type="domain" description="Thioesterase TesA-like" evidence="3">
    <location>
        <begin position="23"/>
        <end position="244"/>
    </location>
</feature>
<dbReference type="SMART" id="SM00824">
    <property type="entry name" value="PKS_TE"/>
    <property type="match status" value="1"/>
</dbReference>
<evidence type="ECO:0000313" key="5">
    <source>
        <dbReference type="Proteomes" id="UP001595839"/>
    </source>
</evidence>
<evidence type="ECO:0000256" key="1">
    <source>
        <dbReference type="ARBA" id="ARBA00007169"/>
    </source>
</evidence>
<sequence length="259" mass="28916">MRATPPRWLMCRQRRPSAKLRLYCFPHSGGSPGEYLRWSDRLPADVEVWGVQLPGRGSRLREPPFTGIPELVEALVDQAEFLGPYAFFGHSMGAPLAYETALALRERSRTGPRQLFMSVNAPPHLHRPGLSLSELTEPGFAARVEKRYGPLPPGLADDPGLRERYLATLYADLTAVAAYRPAPQAPLDCPVLALGGAQDWESEDRLAEWRRHTTGPCEVRILPGGHFYFRDRPDAFFDALSDRLTHLAHGLPDTRSTNP</sequence>
<dbReference type="InterPro" id="IPR001031">
    <property type="entry name" value="Thioesterase"/>
</dbReference>
<evidence type="ECO:0000256" key="2">
    <source>
        <dbReference type="ARBA" id="ARBA00022801"/>
    </source>
</evidence>
<evidence type="ECO:0000313" key="4">
    <source>
        <dbReference type="EMBL" id="MFC4506822.1"/>
    </source>
</evidence>
<organism evidence="4 5">
    <name type="scientific">Streptomyces vulcanius</name>
    <dbReference type="NCBI Taxonomy" id="1441876"/>
    <lineage>
        <taxon>Bacteria</taxon>
        <taxon>Bacillati</taxon>
        <taxon>Actinomycetota</taxon>
        <taxon>Actinomycetes</taxon>
        <taxon>Kitasatosporales</taxon>
        <taxon>Streptomycetaceae</taxon>
        <taxon>Streptomyces</taxon>
    </lineage>
</organism>
<reference evidence="5" key="1">
    <citation type="journal article" date="2019" name="Int. J. Syst. Evol. Microbiol.">
        <title>The Global Catalogue of Microorganisms (GCM) 10K type strain sequencing project: providing services to taxonomists for standard genome sequencing and annotation.</title>
        <authorList>
            <consortium name="The Broad Institute Genomics Platform"/>
            <consortium name="The Broad Institute Genome Sequencing Center for Infectious Disease"/>
            <person name="Wu L."/>
            <person name="Ma J."/>
        </authorList>
    </citation>
    <scope>NUCLEOTIDE SEQUENCE [LARGE SCALE GENOMIC DNA]</scope>
    <source>
        <strain evidence="5">CGMCC 4.7177</strain>
    </source>
</reference>
<comment type="similarity">
    <text evidence="1">Belongs to the thioesterase family.</text>
</comment>
<dbReference type="EMBL" id="JBHSFK010000047">
    <property type="protein sequence ID" value="MFC4506822.1"/>
    <property type="molecule type" value="Genomic_DNA"/>
</dbReference>
<dbReference type="InterPro" id="IPR012223">
    <property type="entry name" value="TEII"/>
</dbReference>
<proteinExistence type="inferred from homology"/>
<name>A0ABV9B537_9ACTN</name>
<comment type="caution">
    <text evidence="4">The sequence shown here is derived from an EMBL/GenBank/DDBJ whole genome shotgun (WGS) entry which is preliminary data.</text>
</comment>
<dbReference type="RefSeq" id="WP_381170550.1">
    <property type="nucleotide sequence ID" value="NZ_JBHSFK010000047.1"/>
</dbReference>
<dbReference type="InterPro" id="IPR020802">
    <property type="entry name" value="TesA-like"/>
</dbReference>
<dbReference type="Gene3D" id="3.40.50.1820">
    <property type="entry name" value="alpha/beta hydrolase"/>
    <property type="match status" value="1"/>
</dbReference>
<dbReference type="Proteomes" id="UP001595839">
    <property type="component" value="Unassembled WGS sequence"/>
</dbReference>
<gene>
    <name evidence="4" type="ORF">ACFPIH_46510</name>
</gene>
<accession>A0ABV9B537</accession>
<dbReference type="PANTHER" id="PTHR11487:SF0">
    <property type="entry name" value="S-ACYL FATTY ACID SYNTHASE THIOESTERASE, MEDIUM CHAIN"/>
    <property type="match status" value="1"/>
</dbReference>
<evidence type="ECO:0000259" key="3">
    <source>
        <dbReference type="SMART" id="SM00824"/>
    </source>
</evidence>
<keyword evidence="5" id="KW-1185">Reference proteome</keyword>
<protein>
    <submittedName>
        <fullName evidence="4">Thioesterase II family protein</fullName>
    </submittedName>
</protein>
<dbReference type="InterPro" id="IPR029058">
    <property type="entry name" value="AB_hydrolase_fold"/>
</dbReference>
<keyword evidence="2" id="KW-0378">Hydrolase</keyword>